<feature type="transmembrane region" description="Helical" evidence="1">
    <location>
        <begin position="65"/>
        <end position="91"/>
    </location>
</feature>
<keyword evidence="1" id="KW-0472">Membrane</keyword>
<organism evidence="2 3">
    <name type="scientific">Pseudoalteromonas qingdaonensis</name>
    <dbReference type="NCBI Taxonomy" id="3131913"/>
    <lineage>
        <taxon>Bacteria</taxon>
        <taxon>Pseudomonadati</taxon>
        <taxon>Pseudomonadota</taxon>
        <taxon>Gammaproteobacteria</taxon>
        <taxon>Alteromonadales</taxon>
        <taxon>Pseudoalteromonadaceae</taxon>
        <taxon>Pseudoalteromonas</taxon>
    </lineage>
</organism>
<dbReference type="RefSeq" id="WP_342678869.1">
    <property type="nucleotide sequence ID" value="NZ_JBCGCU010000011.1"/>
</dbReference>
<protein>
    <submittedName>
        <fullName evidence="2">DUF2254 domain-containing protein</fullName>
    </submittedName>
</protein>
<evidence type="ECO:0000313" key="2">
    <source>
        <dbReference type="EMBL" id="MEM0515857.1"/>
    </source>
</evidence>
<name>A0ABU9MZV4_9GAMM</name>
<dbReference type="InterPro" id="IPR018723">
    <property type="entry name" value="DUF2254_membrane"/>
</dbReference>
<dbReference type="Pfam" id="PF10011">
    <property type="entry name" value="DUF2254"/>
    <property type="match status" value="1"/>
</dbReference>
<evidence type="ECO:0000256" key="1">
    <source>
        <dbReference type="SAM" id="Phobius"/>
    </source>
</evidence>
<reference evidence="2 3" key="1">
    <citation type="submission" date="2024-03" db="EMBL/GenBank/DDBJ databases">
        <title>Pseudoalteromonas qingdaonensis sp. nov., isolated from the intestines of marine benthic organisms.</title>
        <authorList>
            <person name="Lin X."/>
            <person name="Fang S."/>
            <person name="Hu X."/>
        </authorList>
    </citation>
    <scope>NUCLEOTIDE SEQUENCE [LARGE SCALE GENOMIC DNA]</scope>
    <source>
        <strain evidence="2 3">YIC-827</strain>
    </source>
</reference>
<accession>A0ABU9MZV4</accession>
<keyword evidence="1" id="KW-0812">Transmembrane</keyword>
<dbReference type="EMBL" id="JBCGCU010000011">
    <property type="protein sequence ID" value="MEM0515857.1"/>
    <property type="molecule type" value="Genomic_DNA"/>
</dbReference>
<gene>
    <name evidence="2" type="ORF">WCN91_10615</name>
</gene>
<keyword evidence="1" id="KW-1133">Transmembrane helix</keyword>
<feature type="transmembrane region" description="Helical" evidence="1">
    <location>
        <begin position="112"/>
        <end position="131"/>
    </location>
</feature>
<feature type="transmembrane region" description="Helical" evidence="1">
    <location>
        <begin position="143"/>
        <end position="163"/>
    </location>
</feature>
<comment type="caution">
    <text evidence="2">The sequence shown here is derived from an EMBL/GenBank/DDBJ whole genome shotgun (WGS) entry which is preliminary data.</text>
</comment>
<dbReference type="Proteomes" id="UP001447008">
    <property type="component" value="Unassembled WGS sequence"/>
</dbReference>
<keyword evidence="3" id="KW-1185">Reference proteome</keyword>
<proteinExistence type="predicted"/>
<evidence type="ECO:0000313" key="3">
    <source>
        <dbReference type="Proteomes" id="UP001447008"/>
    </source>
</evidence>
<sequence length="457" mass="51854">MRTPRKIADQYRAIVSSIGFYPAIIITLFMLFAMVLANIEFQSWVMRIKQAWPVLFVTDVDTAKTLLSILAGGLISLTVFSFSMVMVVLNNASATLSPRVLPGLISIKAHQYVLGMYLGSIVFTLLTLMNIHTEGETLQTPALGTFFALAIGIYNLVLFVFFIHSISRSIQVDSVLNTLFAQTNKQLQNLIAYQDPRIAAAVPNYCDWYRLKSPRAGYFKGVHTQQLSKLLAQHELHMVTEVEPGFFCVEGFPYLALDRDISADEELCEQIHKCSVFYIEEYIGDHYSYGLRQIAEIAIKALSPGINDPGTAVKAIDMLSILTIARLHVADHNYTLLNTEEQQSPLLWFYEPSLASLLEENFDPIRHYGCNDTTVLVNLIEALKNILFVCEHNREYTQALYRYVQATVYDAEHCIDNPYERERINRMLTRMNEVANKRGDDIHFSLSDKEPTIATHN</sequence>
<feature type="transmembrane region" description="Helical" evidence="1">
    <location>
        <begin position="20"/>
        <end position="45"/>
    </location>
</feature>